<dbReference type="PROSITE" id="PS50112">
    <property type="entry name" value="PAS"/>
    <property type="match status" value="1"/>
</dbReference>
<evidence type="ECO:0000256" key="5">
    <source>
        <dbReference type="ARBA" id="ARBA00022741"/>
    </source>
</evidence>
<dbReference type="NCBIfam" id="TIGR00229">
    <property type="entry name" value="sensory_box"/>
    <property type="match status" value="2"/>
</dbReference>
<dbReference type="SMART" id="SM00387">
    <property type="entry name" value="HATPase_c"/>
    <property type="match status" value="1"/>
</dbReference>
<dbReference type="CDD" id="cd00082">
    <property type="entry name" value="HisKA"/>
    <property type="match status" value="1"/>
</dbReference>
<dbReference type="InterPro" id="IPR004358">
    <property type="entry name" value="Sig_transdc_His_kin-like_C"/>
</dbReference>
<dbReference type="PROSITE" id="PS50113">
    <property type="entry name" value="PAC"/>
    <property type="match status" value="1"/>
</dbReference>
<evidence type="ECO:0000256" key="1">
    <source>
        <dbReference type="ARBA" id="ARBA00000085"/>
    </source>
</evidence>
<dbReference type="SMART" id="SM00448">
    <property type="entry name" value="REC"/>
    <property type="match status" value="1"/>
</dbReference>
<evidence type="ECO:0000259" key="10">
    <source>
        <dbReference type="PROSITE" id="PS50109"/>
    </source>
</evidence>
<dbReference type="PATRIC" id="fig|1107882.3.peg.4121"/>
<evidence type="ECO:0000256" key="2">
    <source>
        <dbReference type="ARBA" id="ARBA00012438"/>
    </source>
</evidence>
<dbReference type="SUPFAM" id="SSF55785">
    <property type="entry name" value="PYP-like sensor domain (PAS domain)"/>
    <property type="match status" value="2"/>
</dbReference>
<dbReference type="Proteomes" id="UP000003250">
    <property type="component" value="Unassembled WGS sequence"/>
</dbReference>
<dbReference type="PROSITE" id="PS50109">
    <property type="entry name" value="HIS_KIN"/>
    <property type="match status" value="1"/>
</dbReference>
<evidence type="ECO:0000256" key="9">
    <source>
        <dbReference type="PROSITE-ProRule" id="PRU00169"/>
    </source>
</evidence>
<feature type="domain" description="Histidine kinase" evidence="10">
    <location>
        <begin position="308"/>
        <end position="530"/>
    </location>
</feature>
<dbReference type="SMART" id="SM00388">
    <property type="entry name" value="HisKA"/>
    <property type="match status" value="1"/>
</dbReference>
<dbReference type="InterPro" id="IPR036890">
    <property type="entry name" value="HATPase_C_sf"/>
</dbReference>
<dbReference type="GO" id="GO:0006355">
    <property type="term" value="P:regulation of DNA-templated transcription"/>
    <property type="evidence" value="ECO:0007669"/>
    <property type="project" value="InterPro"/>
</dbReference>
<dbReference type="CDD" id="cd00156">
    <property type="entry name" value="REC"/>
    <property type="match status" value="1"/>
</dbReference>
<dbReference type="InterPro" id="IPR013656">
    <property type="entry name" value="PAS_4"/>
</dbReference>
<dbReference type="AlphaFoldDB" id="H0HVL2"/>
<evidence type="ECO:0000256" key="3">
    <source>
        <dbReference type="ARBA" id="ARBA00022553"/>
    </source>
</evidence>
<keyword evidence="15" id="KW-1185">Reference proteome</keyword>
<dbReference type="InterPro" id="IPR013767">
    <property type="entry name" value="PAS_fold"/>
</dbReference>
<dbReference type="InterPro" id="IPR001789">
    <property type="entry name" value="Sig_transdc_resp-reg_receiver"/>
</dbReference>
<name>H0HVL2_9HYPH</name>
<dbReference type="InterPro" id="IPR035965">
    <property type="entry name" value="PAS-like_dom_sf"/>
</dbReference>
<feature type="domain" description="PAC" evidence="13">
    <location>
        <begin position="238"/>
        <end position="288"/>
    </location>
</feature>
<keyword evidence="7" id="KW-0067">ATP-binding</keyword>
<evidence type="ECO:0000259" key="11">
    <source>
        <dbReference type="PROSITE" id="PS50110"/>
    </source>
</evidence>
<evidence type="ECO:0000256" key="6">
    <source>
        <dbReference type="ARBA" id="ARBA00022777"/>
    </source>
</evidence>
<evidence type="ECO:0000256" key="4">
    <source>
        <dbReference type="ARBA" id="ARBA00022679"/>
    </source>
</evidence>
<organism evidence="14 15">
    <name type="scientific">Mesorhizobium alhagi CCNWXJ12-2</name>
    <dbReference type="NCBI Taxonomy" id="1107882"/>
    <lineage>
        <taxon>Bacteria</taxon>
        <taxon>Pseudomonadati</taxon>
        <taxon>Pseudomonadota</taxon>
        <taxon>Alphaproteobacteria</taxon>
        <taxon>Hyphomicrobiales</taxon>
        <taxon>Phyllobacteriaceae</taxon>
        <taxon>Allomesorhizobium</taxon>
    </lineage>
</organism>
<keyword evidence="6 14" id="KW-0418">Kinase</keyword>
<dbReference type="PRINTS" id="PR00344">
    <property type="entry name" value="BCTRLSENSOR"/>
</dbReference>
<dbReference type="InterPro" id="IPR005467">
    <property type="entry name" value="His_kinase_dom"/>
</dbReference>
<dbReference type="EC" id="2.7.13.3" evidence="2"/>
<dbReference type="Pfam" id="PF00072">
    <property type="entry name" value="Response_reg"/>
    <property type="match status" value="1"/>
</dbReference>
<dbReference type="PANTHER" id="PTHR43065">
    <property type="entry name" value="SENSOR HISTIDINE KINASE"/>
    <property type="match status" value="1"/>
</dbReference>
<dbReference type="SUPFAM" id="SSF47384">
    <property type="entry name" value="Homodimeric domain of signal transducing histidine kinase"/>
    <property type="match status" value="1"/>
</dbReference>
<feature type="modified residue" description="4-aspartylphosphate" evidence="9">
    <location>
        <position position="603"/>
    </location>
</feature>
<dbReference type="GO" id="GO:0000155">
    <property type="term" value="F:phosphorelay sensor kinase activity"/>
    <property type="evidence" value="ECO:0007669"/>
    <property type="project" value="InterPro"/>
</dbReference>
<accession>H0HVL2</accession>
<reference evidence="14 15" key="1">
    <citation type="journal article" date="2012" name="J. Bacteriol.">
        <title>Draft Genome Sequence of Mesorhizobium alhagi CCNWXJ12-2T, a Novel Salt-Resistant Species Isolated from the Desert of Northwestern China.</title>
        <authorList>
            <person name="Zhou M."/>
            <person name="Chen W."/>
            <person name="Chen H."/>
            <person name="Wei G."/>
        </authorList>
    </citation>
    <scope>NUCLEOTIDE SEQUENCE [LARGE SCALE GENOMIC DNA]</scope>
    <source>
        <strain evidence="14 15">CCNWXJ12-2</strain>
    </source>
</reference>
<evidence type="ECO:0000256" key="8">
    <source>
        <dbReference type="ARBA" id="ARBA00023012"/>
    </source>
</evidence>
<comment type="catalytic activity">
    <reaction evidence="1">
        <text>ATP + protein L-histidine = ADP + protein N-phospho-L-histidine.</text>
        <dbReference type="EC" id="2.7.13.3"/>
    </reaction>
</comment>
<dbReference type="InterPro" id="IPR011006">
    <property type="entry name" value="CheY-like_superfamily"/>
</dbReference>
<evidence type="ECO:0000313" key="15">
    <source>
        <dbReference type="Proteomes" id="UP000003250"/>
    </source>
</evidence>
<evidence type="ECO:0000259" key="13">
    <source>
        <dbReference type="PROSITE" id="PS50113"/>
    </source>
</evidence>
<dbReference type="PROSITE" id="PS50110">
    <property type="entry name" value="RESPONSE_REGULATORY"/>
    <property type="match status" value="1"/>
</dbReference>
<evidence type="ECO:0000259" key="12">
    <source>
        <dbReference type="PROSITE" id="PS50112"/>
    </source>
</evidence>
<dbReference type="PANTHER" id="PTHR43065:SF46">
    <property type="entry name" value="C4-DICARBOXYLATE TRANSPORT SENSOR PROTEIN DCTB"/>
    <property type="match status" value="1"/>
</dbReference>
<dbReference type="SMART" id="SM00091">
    <property type="entry name" value="PAS"/>
    <property type="match status" value="2"/>
</dbReference>
<dbReference type="Gene3D" id="3.30.450.20">
    <property type="entry name" value="PAS domain"/>
    <property type="match status" value="2"/>
</dbReference>
<protein>
    <recommendedName>
        <fullName evidence="2">histidine kinase</fullName>
        <ecNumber evidence="2">2.7.13.3</ecNumber>
    </recommendedName>
</protein>
<feature type="domain" description="Response regulatory" evidence="11">
    <location>
        <begin position="554"/>
        <end position="670"/>
    </location>
</feature>
<keyword evidence="5" id="KW-0547">Nucleotide-binding</keyword>
<dbReference type="SUPFAM" id="SSF55874">
    <property type="entry name" value="ATPase domain of HSP90 chaperone/DNA topoisomerase II/histidine kinase"/>
    <property type="match status" value="1"/>
</dbReference>
<keyword evidence="4" id="KW-0808">Transferase</keyword>
<dbReference type="RefSeq" id="WP_008837820.1">
    <property type="nucleotide sequence ID" value="NZ_AHAM01000173.1"/>
</dbReference>
<dbReference type="Pfam" id="PF00989">
    <property type="entry name" value="PAS"/>
    <property type="match status" value="1"/>
</dbReference>
<evidence type="ECO:0000313" key="14">
    <source>
        <dbReference type="EMBL" id="EHK55229.1"/>
    </source>
</evidence>
<dbReference type="Pfam" id="PF08448">
    <property type="entry name" value="PAS_4"/>
    <property type="match status" value="1"/>
</dbReference>
<dbReference type="Gene3D" id="1.10.287.130">
    <property type="match status" value="1"/>
</dbReference>
<feature type="domain" description="PAS" evidence="12">
    <location>
        <begin position="160"/>
        <end position="231"/>
    </location>
</feature>
<dbReference type="InterPro" id="IPR003594">
    <property type="entry name" value="HATPase_dom"/>
</dbReference>
<keyword evidence="3 9" id="KW-0597">Phosphoprotein</keyword>
<dbReference type="GO" id="GO:0005524">
    <property type="term" value="F:ATP binding"/>
    <property type="evidence" value="ECO:0007669"/>
    <property type="project" value="UniProtKB-KW"/>
</dbReference>
<dbReference type="OrthoDB" id="9808408at2"/>
<dbReference type="InterPro" id="IPR003661">
    <property type="entry name" value="HisK_dim/P_dom"/>
</dbReference>
<proteinExistence type="predicted"/>
<dbReference type="InterPro" id="IPR000700">
    <property type="entry name" value="PAS-assoc_C"/>
</dbReference>
<dbReference type="Gene3D" id="3.30.565.10">
    <property type="entry name" value="Histidine kinase-like ATPase, C-terminal domain"/>
    <property type="match status" value="1"/>
</dbReference>
<dbReference type="Gene3D" id="3.40.50.2300">
    <property type="match status" value="1"/>
</dbReference>
<sequence length="673" mass="73612">MKDKPLDTIEQAVAGAGTGDTSNFDAPDIGVLRALLDAMPARAVFLDRDRRYRYVNREFLEFVRLPVDRVIGQHMAAVLGQQVYDSYSGVTTRVYSGETVRWEGWANNGGQGRRYIQENLVAFMSAGGQIQGIIAIGLDLTEHKLRERELAERLEAQTAVETMSSAIIASALDCVIVIDEDGRVIEFNPAAEETFGYRRDEVVGKSIAELIVPEHLRTRHYAGMERYLATGEASVLGRRVEIEAMRSDGSLLPVELAITDVRLPDRRFFTAHIRNLTDVRRAQEEIERQRDALHQSEKLAALGSLLAGVAHELNNPLSIVTGQALMLREAANSPLLRDADLHKIAERSVKIEAAAERCARIVRTFLAMARQRAGERREVDVSALLDGAIDLLAYGLKTGGIELAKDVQPGLPRIWADGDQLHQVLVNLLVNAQQALEEISDPRRVTVAVRHDPAKSNVTLTVSDNGPGIPEQIRNRIFDPFFTTKPQGIGTGIGLAVSRGMIEAQGGSLVLQPSPPGRGASFVVQIPVGVAATGASARVPESLDKKMAEPNARRALVVDDEEEIAGILAELLDRQGFICDLSPSGEDAKGLVRTSDYDIILCDIRMAGGDGPSFFYWLQEAKPHLAGRIGFVTGDTLGPAAGRFLERTGRPVIEKPFRPDDVSRLVRLLADDR</sequence>
<gene>
    <name evidence="14" type="ORF">MAXJ12_21095</name>
</gene>
<keyword evidence="8" id="KW-0902">Two-component regulatory system</keyword>
<dbReference type="Pfam" id="PF00512">
    <property type="entry name" value="HisKA"/>
    <property type="match status" value="1"/>
</dbReference>
<dbReference type="EMBL" id="AHAM01000173">
    <property type="protein sequence ID" value="EHK55229.1"/>
    <property type="molecule type" value="Genomic_DNA"/>
</dbReference>
<dbReference type="CDD" id="cd00130">
    <property type="entry name" value="PAS"/>
    <property type="match status" value="1"/>
</dbReference>
<dbReference type="SUPFAM" id="SSF52172">
    <property type="entry name" value="CheY-like"/>
    <property type="match status" value="1"/>
</dbReference>
<dbReference type="InterPro" id="IPR036097">
    <property type="entry name" value="HisK_dim/P_sf"/>
</dbReference>
<dbReference type="InterPro" id="IPR000014">
    <property type="entry name" value="PAS"/>
</dbReference>
<evidence type="ECO:0000256" key="7">
    <source>
        <dbReference type="ARBA" id="ARBA00022840"/>
    </source>
</evidence>
<dbReference type="Pfam" id="PF02518">
    <property type="entry name" value="HATPase_c"/>
    <property type="match status" value="1"/>
</dbReference>